<dbReference type="PROSITE" id="PS00197">
    <property type="entry name" value="2FE2S_FER_1"/>
    <property type="match status" value="1"/>
</dbReference>
<dbReference type="GO" id="GO:0051537">
    <property type="term" value="F:2 iron, 2 sulfur cluster binding"/>
    <property type="evidence" value="ECO:0007669"/>
    <property type="project" value="UniProtKB-KW"/>
</dbReference>
<keyword evidence="5 8" id="KW-0249">Electron transport</keyword>
<evidence type="ECO:0000256" key="8">
    <source>
        <dbReference type="RuleBase" id="RU364001"/>
    </source>
</evidence>
<dbReference type="FunFam" id="3.10.20.30:FF:000014">
    <property type="entry name" value="Ferredoxin"/>
    <property type="match status" value="1"/>
</dbReference>
<dbReference type="EMBL" id="AGNL01035290">
    <property type="protein sequence ID" value="EJK54785.1"/>
    <property type="molecule type" value="Genomic_DNA"/>
</dbReference>
<organism evidence="11 12">
    <name type="scientific">Thalassiosira oceanica</name>
    <name type="common">Marine diatom</name>
    <dbReference type="NCBI Taxonomy" id="159749"/>
    <lineage>
        <taxon>Eukaryota</taxon>
        <taxon>Sar</taxon>
        <taxon>Stramenopiles</taxon>
        <taxon>Ochrophyta</taxon>
        <taxon>Bacillariophyta</taxon>
        <taxon>Coscinodiscophyceae</taxon>
        <taxon>Thalassiosirophycidae</taxon>
        <taxon>Thalassiosirales</taxon>
        <taxon>Thalassiosiraceae</taxon>
        <taxon>Thalassiosira</taxon>
    </lineage>
</organism>
<dbReference type="GO" id="GO:0009055">
    <property type="term" value="F:electron transfer activity"/>
    <property type="evidence" value="ECO:0007669"/>
    <property type="project" value="InterPro"/>
</dbReference>
<comment type="subcellular location">
    <subcellularLocation>
        <location evidence="8">Plastid</location>
        <location evidence="8">Chloroplast</location>
    </subcellularLocation>
</comment>
<dbReference type="GO" id="GO:0022900">
    <property type="term" value="P:electron transport chain"/>
    <property type="evidence" value="ECO:0007669"/>
    <property type="project" value="InterPro"/>
</dbReference>
<evidence type="ECO:0000256" key="7">
    <source>
        <dbReference type="ARBA" id="ARBA00023014"/>
    </source>
</evidence>
<dbReference type="PANTHER" id="PTHR43112">
    <property type="entry name" value="FERREDOXIN"/>
    <property type="match status" value="1"/>
</dbReference>
<evidence type="ECO:0000256" key="5">
    <source>
        <dbReference type="ARBA" id="ARBA00022982"/>
    </source>
</evidence>
<dbReference type="eggNOG" id="ENOG502S3RJ">
    <property type="taxonomic scope" value="Eukaryota"/>
</dbReference>
<dbReference type="Proteomes" id="UP000266841">
    <property type="component" value="Unassembled WGS sequence"/>
</dbReference>
<feature type="signal peptide" evidence="9">
    <location>
        <begin position="1"/>
        <end position="15"/>
    </location>
</feature>
<dbReference type="PROSITE" id="PS51085">
    <property type="entry name" value="2FE2S_FER_2"/>
    <property type="match status" value="1"/>
</dbReference>
<comment type="cofactor">
    <cofactor evidence="8">
        <name>[2Fe-2S] cluster</name>
        <dbReference type="ChEBI" id="CHEBI:190135"/>
    </cofactor>
    <text evidence="8">Binds 1 [2Fe-2S] cluster.</text>
</comment>
<protein>
    <recommendedName>
        <fullName evidence="8">Ferredoxin</fullName>
    </recommendedName>
</protein>
<dbReference type="AlphaFoldDB" id="K0RP06"/>
<dbReference type="NCBIfam" id="TIGR02008">
    <property type="entry name" value="fdx_plant"/>
    <property type="match status" value="1"/>
</dbReference>
<dbReference type="OMA" id="CEQNIEL"/>
<feature type="chain" id="PRO_5030173006" description="Ferredoxin" evidence="9">
    <location>
        <begin position="16"/>
        <end position="125"/>
    </location>
</feature>
<comment type="function">
    <text evidence="8">Ferredoxins are iron-sulfur proteins that transfer electrons in a wide variety of metabolic reactions.</text>
</comment>
<comment type="similarity">
    <text evidence="1 8">Belongs to the 2Fe2S plant-type ferredoxin family.</text>
</comment>
<feature type="domain" description="2Fe-2S ferredoxin-type" evidence="10">
    <location>
        <begin position="30"/>
        <end position="122"/>
    </location>
</feature>
<gene>
    <name evidence="11" type="ORF">THAOC_25559</name>
</gene>
<dbReference type="InterPro" id="IPR010241">
    <property type="entry name" value="Fd_pln"/>
</dbReference>
<evidence type="ECO:0000256" key="2">
    <source>
        <dbReference type="ARBA" id="ARBA00022448"/>
    </source>
</evidence>
<dbReference type="PANTHER" id="PTHR43112:SF3">
    <property type="entry name" value="FERREDOXIN-2, CHLOROPLASTIC"/>
    <property type="match status" value="1"/>
</dbReference>
<dbReference type="Gene3D" id="3.10.20.30">
    <property type="match status" value="1"/>
</dbReference>
<sequence>MKLAIIAACVASAAAFAPMAPVRQATSLDYSVKVFNEEEGIDATFECADDVFIVDAAEEEGVDLPYSCRAGACSTCTGKVISGEVDQSEQTFLDDDQMADGYVLTCVAYPKSDCEIQVHMEDDLF</sequence>
<dbReference type="OrthoDB" id="1885901at2759"/>
<keyword evidence="4 8" id="KW-0479">Metal-binding</keyword>
<accession>K0RP06</accession>
<proteinExistence type="inferred from homology"/>
<comment type="caution">
    <text evidence="11">The sequence shown here is derived from an EMBL/GenBank/DDBJ whole genome shotgun (WGS) entry which is preliminary data.</text>
</comment>
<dbReference type="InterPro" id="IPR006058">
    <property type="entry name" value="2Fe2S_fd_BS"/>
</dbReference>
<reference evidence="11 12" key="1">
    <citation type="journal article" date="2012" name="Genome Biol.">
        <title>Genome and low-iron response of an oceanic diatom adapted to chronic iron limitation.</title>
        <authorList>
            <person name="Lommer M."/>
            <person name="Specht M."/>
            <person name="Roy A.S."/>
            <person name="Kraemer L."/>
            <person name="Andreson R."/>
            <person name="Gutowska M.A."/>
            <person name="Wolf J."/>
            <person name="Bergner S.V."/>
            <person name="Schilhabel M.B."/>
            <person name="Klostermeier U.C."/>
            <person name="Beiko R.G."/>
            <person name="Rosenstiel P."/>
            <person name="Hippler M."/>
            <person name="Laroche J."/>
        </authorList>
    </citation>
    <scope>NUCLEOTIDE SEQUENCE [LARGE SCALE GENOMIC DNA]</scope>
    <source>
        <strain evidence="11 12">CCMP1005</strain>
    </source>
</reference>
<evidence type="ECO:0000313" key="12">
    <source>
        <dbReference type="Proteomes" id="UP000266841"/>
    </source>
</evidence>
<evidence type="ECO:0000256" key="6">
    <source>
        <dbReference type="ARBA" id="ARBA00023004"/>
    </source>
</evidence>
<evidence type="ECO:0000256" key="9">
    <source>
        <dbReference type="SAM" id="SignalP"/>
    </source>
</evidence>
<evidence type="ECO:0000256" key="3">
    <source>
        <dbReference type="ARBA" id="ARBA00022714"/>
    </source>
</evidence>
<dbReference type="InterPro" id="IPR001041">
    <property type="entry name" value="2Fe-2S_ferredoxin-type"/>
</dbReference>
<dbReference type="SUPFAM" id="SSF54292">
    <property type="entry name" value="2Fe-2S ferredoxin-like"/>
    <property type="match status" value="1"/>
</dbReference>
<name>K0RP06_THAOC</name>
<keyword evidence="3 8" id="KW-0001">2Fe-2S</keyword>
<keyword evidence="7 8" id="KW-0411">Iron-sulfur</keyword>
<dbReference type="InterPro" id="IPR012675">
    <property type="entry name" value="Beta-grasp_dom_sf"/>
</dbReference>
<keyword evidence="8" id="KW-0934">Plastid</keyword>
<evidence type="ECO:0000313" key="11">
    <source>
        <dbReference type="EMBL" id="EJK54785.1"/>
    </source>
</evidence>
<evidence type="ECO:0000259" key="10">
    <source>
        <dbReference type="PROSITE" id="PS51085"/>
    </source>
</evidence>
<dbReference type="InterPro" id="IPR036010">
    <property type="entry name" value="2Fe-2S_ferredoxin-like_sf"/>
</dbReference>
<dbReference type="CDD" id="cd00207">
    <property type="entry name" value="fer2"/>
    <property type="match status" value="1"/>
</dbReference>
<keyword evidence="9" id="KW-0732">Signal</keyword>
<dbReference type="GO" id="GO:0046872">
    <property type="term" value="F:metal ion binding"/>
    <property type="evidence" value="ECO:0007669"/>
    <property type="project" value="UniProtKB-KW"/>
</dbReference>
<keyword evidence="6 8" id="KW-0408">Iron</keyword>
<dbReference type="GO" id="GO:0009507">
    <property type="term" value="C:chloroplast"/>
    <property type="evidence" value="ECO:0007669"/>
    <property type="project" value="UniProtKB-SubCell"/>
</dbReference>
<keyword evidence="2 8" id="KW-0813">Transport</keyword>
<keyword evidence="12" id="KW-1185">Reference proteome</keyword>
<evidence type="ECO:0000256" key="4">
    <source>
        <dbReference type="ARBA" id="ARBA00022723"/>
    </source>
</evidence>
<dbReference type="Pfam" id="PF00111">
    <property type="entry name" value="Fer2"/>
    <property type="match status" value="1"/>
</dbReference>
<keyword evidence="8" id="KW-0150">Chloroplast</keyword>
<evidence type="ECO:0000256" key="1">
    <source>
        <dbReference type="ARBA" id="ARBA00007874"/>
    </source>
</evidence>